<dbReference type="OrthoDB" id="2243651at2"/>
<dbReference type="Pfam" id="PF17099">
    <property type="entry name" value="TrpP"/>
    <property type="match status" value="1"/>
</dbReference>
<name>A0A4Z0D6B5_9FIRM</name>
<comment type="caution">
    <text evidence="2">The sequence shown here is derived from an EMBL/GenBank/DDBJ whole genome shotgun (WGS) entry which is preliminary data.</text>
</comment>
<evidence type="ECO:0000313" key="3">
    <source>
        <dbReference type="Proteomes" id="UP000298381"/>
    </source>
</evidence>
<accession>A0A4Z0D6B5</accession>
<evidence type="ECO:0000256" key="1">
    <source>
        <dbReference type="SAM" id="Phobius"/>
    </source>
</evidence>
<protein>
    <submittedName>
        <fullName evidence="2">Tryptophan transporter</fullName>
    </submittedName>
</protein>
<dbReference type="Proteomes" id="UP000298381">
    <property type="component" value="Unassembled WGS sequence"/>
</dbReference>
<proteinExistence type="predicted"/>
<dbReference type="RefSeq" id="WP_135270945.1">
    <property type="nucleotide sequence ID" value="NZ_SRIB01000005.1"/>
</dbReference>
<gene>
    <name evidence="2" type="ORF">E4100_05015</name>
</gene>
<dbReference type="InterPro" id="IPR031360">
    <property type="entry name" value="TrpP"/>
</dbReference>
<feature type="transmembrane region" description="Helical" evidence="1">
    <location>
        <begin position="54"/>
        <end position="72"/>
    </location>
</feature>
<organism evidence="2 3">
    <name type="scientific">Soehngenia longivitae</name>
    <dbReference type="NCBI Taxonomy" id="2562294"/>
    <lineage>
        <taxon>Bacteria</taxon>
        <taxon>Bacillati</taxon>
        <taxon>Bacillota</taxon>
        <taxon>Tissierellia</taxon>
        <taxon>Tissierellales</taxon>
        <taxon>Tissierellaceae</taxon>
        <taxon>Soehngenia</taxon>
    </lineage>
</organism>
<feature type="transmembrane region" description="Helical" evidence="1">
    <location>
        <begin position="134"/>
        <end position="160"/>
    </location>
</feature>
<feature type="transmembrane region" description="Helical" evidence="1">
    <location>
        <begin position="106"/>
        <end position="128"/>
    </location>
</feature>
<evidence type="ECO:0000313" key="2">
    <source>
        <dbReference type="EMBL" id="TFZ40427.1"/>
    </source>
</evidence>
<keyword evidence="1" id="KW-0812">Transmembrane</keyword>
<sequence>MNLKKMILTSIFLAIGLILHQAMPSILFGMKPDLMLCMMFIVLYLNMKDYKMVVLIGIIAGLFSAFTTTFPFGQIPNIVDKIITANIVFLLFKFMDSKVKDQIQIVIASIFGTFVSGVVFLSTALFLAGLPGPFSALVIGVVLPAVLLNTLMCVFLFNIVKASLKKANRAY</sequence>
<dbReference type="AlphaFoldDB" id="A0A4Z0D6B5"/>
<dbReference type="Gene3D" id="1.10.1760.20">
    <property type="match status" value="1"/>
</dbReference>
<keyword evidence="1" id="KW-1133">Transmembrane helix</keyword>
<keyword evidence="1" id="KW-0472">Membrane</keyword>
<keyword evidence="3" id="KW-1185">Reference proteome</keyword>
<dbReference type="EMBL" id="SRIB01000005">
    <property type="protein sequence ID" value="TFZ40427.1"/>
    <property type="molecule type" value="Genomic_DNA"/>
</dbReference>
<reference evidence="2 3" key="1">
    <citation type="submission" date="2019-03" db="EMBL/GenBank/DDBJ databases">
        <title>Draft genome sequence data and analysis of a Fermenting Bacterium, Soehngenia longevitae strain 1933PT, isolated from petroleum reservoir in Azerbaijan.</title>
        <authorList>
            <person name="Grouzdev D.S."/>
            <person name="Bidzhieva S.K."/>
            <person name="Sokolova D.S."/>
            <person name="Tourova T.P."/>
            <person name="Poltaraus A.B."/>
            <person name="Nazina T.N."/>
        </authorList>
    </citation>
    <scope>NUCLEOTIDE SEQUENCE [LARGE SCALE GENOMIC DNA]</scope>
    <source>
        <strain evidence="2 3">1933P</strain>
    </source>
</reference>